<dbReference type="KEGG" id="vg:77925287"/>
<accession>A0A6B7SF62</accession>
<evidence type="ECO:0000313" key="2">
    <source>
        <dbReference type="Proteomes" id="UP000500903"/>
    </source>
</evidence>
<dbReference type="RefSeq" id="YP_010649727.1">
    <property type="nucleotide sequence ID" value="NC_070772.1"/>
</dbReference>
<organism evidence="1 2">
    <name type="scientific">Vibrio phage Seahorse</name>
    <dbReference type="NCBI Taxonomy" id="2662136"/>
    <lineage>
        <taxon>Viruses</taxon>
        <taxon>Duplodnaviria</taxon>
        <taxon>Heunggongvirae</taxon>
        <taxon>Uroviricota</taxon>
        <taxon>Caudoviricetes</taxon>
        <taxon>Seahorsevirus</taxon>
        <taxon>Seahorsevirus seahorse</taxon>
    </lineage>
</organism>
<keyword evidence="2" id="KW-1185">Reference proteome</keyword>
<dbReference type="InterPro" id="IPR021686">
    <property type="entry name" value="DUF3268"/>
</dbReference>
<dbReference type="GeneID" id="77925287"/>
<dbReference type="Pfam" id="PF11672">
    <property type="entry name" value="DUF3268"/>
    <property type="match status" value="1"/>
</dbReference>
<reference evidence="1 2" key="1">
    <citation type="journal article" date="2020" name="Sci. Rep.">
        <title>A novel vibriophage exhibits inhibitory activity against host protein synthesis machinery.</title>
        <authorList>
            <person name="Thammatinna K."/>
            <person name="Egan M.E."/>
            <person name="Htoo H.H."/>
            <person name="Khanna K."/>
            <person name="Sugie J."/>
            <person name="Nideffer J.F."/>
            <person name="Villa E."/>
            <person name="Tassanakajon A."/>
            <person name="Pogliano J."/>
            <person name="Nonejuie P."/>
            <person name="Chaikeeratisak V."/>
        </authorList>
    </citation>
    <scope>NUCLEOTIDE SEQUENCE [LARGE SCALE GENOMIC DNA]</scope>
</reference>
<proteinExistence type="predicted"/>
<sequence length="123" mass="14246">MKIHCCGCGLKVNARLTNGAEIYPHRNDLNKLPFWKCDACGNFVGCHHKTSKPTQPLGCIPTPEIKKARQHIHQVLDPLWQSGKYKRVHVYKLISDEFGWKYHTASIKTIEEAREIYRFIKTL</sequence>
<dbReference type="Proteomes" id="UP000500903">
    <property type="component" value="Segment"/>
</dbReference>
<evidence type="ECO:0000313" key="1">
    <source>
        <dbReference type="EMBL" id="QGF20998.1"/>
    </source>
</evidence>
<protein>
    <submittedName>
        <fullName evidence="1">Uncharacterized protein</fullName>
    </submittedName>
</protein>
<dbReference type="EMBL" id="MN512538">
    <property type="protein sequence ID" value="QGF20998.1"/>
    <property type="molecule type" value="Genomic_DNA"/>
</dbReference>
<name>A0A6B7SF62_9CAUD</name>